<dbReference type="Pfam" id="PF00026">
    <property type="entry name" value="Asp"/>
    <property type="match status" value="1"/>
</dbReference>
<evidence type="ECO:0000313" key="3">
    <source>
        <dbReference type="EMBL" id="KAG7289679.1"/>
    </source>
</evidence>
<feature type="domain" description="Peptidase A1" evidence="2">
    <location>
        <begin position="104"/>
        <end position="407"/>
    </location>
</feature>
<dbReference type="Gene3D" id="2.40.70.10">
    <property type="entry name" value="Acid Proteases"/>
    <property type="match status" value="1"/>
</dbReference>
<organism evidence="3 4">
    <name type="scientific">Staphylotrichum longicolle</name>
    <dbReference type="NCBI Taxonomy" id="669026"/>
    <lineage>
        <taxon>Eukaryota</taxon>
        <taxon>Fungi</taxon>
        <taxon>Dikarya</taxon>
        <taxon>Ascomycota</taxon>
        <taxon>Pezizomycotina</taxon>
        <taxon>Sordariomycetes</taxon>
        <taxon>Sordariomycetidae</taxon>
        <taxon>Sordariales</taxon>
        <taxon>Chaetomiaceae</taxon>
        <taxon>Staphylotrichum</taxon>
    </lineage>
</organism>
<evidence type="ECO:0000259" key="2">
    <source>
        <dbReference type="PROSITE" id="PS51767"/>
    </source>
</evidence>
<protein>
    <recommendedName>
        <fullName evidence="2">Peptidase A1 domain-containing protein</fullName>
    </recommendedName>
</protein>
<dbReference type="GO" id="GO:0006508">
    <property type="term" value="P:proteolysis"/>
    <property type="evidence" value="ECO:0007669"/>
    <property type="project" value="InterPro"/>
</dbReference>
<comment type="caution">
    <text evidence="3">The sequence shown here is derived from an EMBL/GenBank/DDBJ whole genome shotgun (WGS) entry which is preliminary data.</text>
</comment>
<dbReference type="AlphaFoldDB" id="A0AAD4EY65"/>
<proteinExistence type="inferred from homology"/>
<dbReference type="InterPro" id="IPR001461">
    <property type="entry name" value="Aspartic_peptidase_A1"/>
</dbReference>
<dbReference type="PROSITE" id="PS51767">
    <property type="entry name" value="PEPTIDASE_A1"/>
    <property type="match status" value="1"/>
</dbReference>
<reference evidence="3" key="1">
    <citation type="submission" date="2023-02" db="EMBL/GenBank/DDBJ databases">
        <authorList>
            <person name="Palmer J.M."/>
        </authorList>
    </citation>
    <scope>NUCLEOTIDE SEQUENCE</scope>
    <source>
        <strain evidence="3">FW57</strain>
    </source>
</reference>
<keyword evidence="4" id="KW-1185">Reference proteome</keyword>
<dbReference type="InterPro" id="IPR021109">
    <property type="entry name" value="Peptidase_aspartic_dom_sf"/>
</dbReference>
<name>A0AAD4EY65_9PEZI</name>
<sequence length="407" mass="44828">MEDVLKAQANFRRSRGLQKVMAIPNRNYQSNGTKSYVWALNRFGFQPTKPGPYFQKYTESGEPTGKTAPGVKPGHVWEGLFKKVEGSEEPGEVRAEDQQTDPEYLCPVSIGTKPSQKVLVGFDTGSSDLWVNIHKNFDPKKSPSFKTCADATWKIQRGDGSSASGTVGYDVLSLGGLTIKDQAIQPAEHLSPQFTDGTMDGILGLAFRKLNTIHWKGNPFPHNTPFENVMRQEDIPVEAGVFTCAMYSTRDPDPAAPKSFYTFGWIDSDLANNGSEGEEKGIHWAPLDESTGLWMFASETATVNGTTTIVSRPGNRAVCDALYAQIRGAEYAERHQGWVVPRGIAPDELPDFRIWDKGNMRFGAVPKVTKTQNVELNAMPLVAPELEKDVERIFVKSSYGDISGVAN</sequence>
<evidence type="ECO:0000313" key="4">
    <source>
        <dbReference type="Proteomes" id="UP001197093"/>
    </source>
</evidence>
<dbReference type="SUPFAM" id="SSF50630">
    <property type="entry name" value="Acid proteases"/>
    <property type="match status" value="1"/>
</dbReference>
<dbReference type="InterPro" id="IPR033121">
    <property type="entry name" value="PEPTIDASE_A1"/>
</dbReference>
<dbReference type="Proteomes" id="UP001197093">
    <property type="component" value="Unassembled WGS sequence"/>
</dbReference>
<dbReference type="EMBL" id="JAHCVI010000002">
    <property type="protein sequence ID" value="KAG7289679.1"/>
    <property type="molecule type" value="Genomic_DNA"/>
</dbReference>
<dbReference type="PANTHER" id="PTHR47966">
    <property type="entry name" value="BETA-SITE APP-CLEAVING ENZYME, ISOFORM A-RELATED"/>
    <property type="match status" value="1"/>
</dbReference>
<dbReference type="PANTHER" id="PTHR47966:SF1">
    <property type="entry name" value="ASPARTYL PROTEINASE"/>
    <property type="match status" value="1"/>
</dbReference>
<accession>A0AAD4EY65</accession>
<dbReference type="GO" id="GO:0004190">
    <property type="term" value="F:aspartic-type endopeptidase activity"/>
    <property type="evidence" value="ECO:0007669"/>
    <property type="project" value="InterPro"/>
</dbReference>
<gene>
    <name evidence="3" type="ORF">NEMBOFW57_006055</name>
</gene>
<evidence type="ECO:0000256" key="1">
    <source>
        <dbReference type="ARBA" id="ARBA00007447"/>
    </source>
</evidence>
<comment type="similarity">
    <text evidence="1">Belongs to the peptidase A1 family.</text>
</comment>